<keyword evidence="3" id="KW-1185">Reference proteome</keyword>
<organism evidence="2 3">
    <name type="scientific">Pleurodeles waltl</name>
    <name type="common">Iberian ribbed newt</name>
    <dbReference type="NCBI Taxonomy" id="8319"/>
    <lineage>
        <taxon>Eukaryota</taxon>
        <taxon>Metazoa</taxon>
        <taxon>Chordata</taxon>
        <taxon>Craniata</taxon>
        <taxon>Vertebrata</taxon>
        <taxon>Euteleostomi</taxon>
        <taxon>Amphibia</taxon>
        <taxon>Batrachia</taxon>
        <taxon>Caudata</taxon>
        <taxon>Salamandroidea</taxon>
        <taxon>Salamandridae</taxon>
        <taxon>Pleurodelinae</taxon>
        <taxon>Pleurodeles</taxon>
    </lineage>
</organism>
<comment type="caution">
    <text evidence="2">The sequence shown here is derived from an EMBL/GenBank/DDBJ whole genome shotgun (WGS) entry which is preliminary data.</text>
</comment>
<gene>
    <name evidence="2" type="ORF">NDU88_000267</name>
</gene>
<dbReference type="AlphaFoldDB" id="A0AAV7S558"/>
<proteinExistence type="predicted"/>
<evidence type="ECO:0000256" key="1">
    <source>
        <dbReference type="SAM" id="MobiDB-lite"/>
    </source>
</evidence>
<dbReference type="Proteomes" id="UP001066276">
    <property type="component" value="Chromosome 4_2"/>
</dbReference>
<sequence length="73" mass="8156">MHSLRAPPPSPLGPVAQQPRTHRAFRRCRSRPPPPQRGPAVRPPHRLRGRRPGPATITSHTWPTCRTPPPELA</sequence>
<protein>
    <submittedName>
        <fullName evidence="2">Uncharacterized protein</fullName>
    </submittedName>
</protein>
<feature type="compositionally biased region" description="Pro residues" evidence="1">
    <location>
        <begin position="1"/>
        <end position="12"/>
    </location>
</feature>
<feature type="compositionally biased region" description="Basic residues" evidence="1">
    <location>
        <begin position="20"/>
        <end position="30"/>
    </location>
</feature>
<evidence type="ECO:0000313" key="2">
    <source>
        <dbReference type="EMBL" id="KAJ1159762.1"/>
    </source>
</evidence>
<evidence type="ECO:0000313" key="3">
    <source>
        <dbReference type="Proteomes" id="UP001066276"/>
    </source>
</evidence>
<feature type="region of interest" description="Disordered" evidence="1">
    <location>
        <begin position="1"/>
        <end position="73"/>
    </location>
</feature>
<accession>A0AAV7S558</accession>
<name>A0AAV7S558_PLEWA</name>
<reference evidence="2" key="1">
    <citation type="journal article" date="2022" name="bioRxiv">
        <title>Sequencing and chromosome-scale assembly of the giantPleurodeles waltlgenome.</title>
        <authorList>
            <person name="Brown T."/>
            <person name="Elewa A."/>
            <person name="Iarovenko S."/>
            <person name="Subramanian E."/>
            <person name="Araus A.J."/>
            <person name="Petzold A."/>
            <person name="Susuki M."/>
            <person name="Suzuki K.-i.T."/>
            <person name="Hayashi T."/>
            <person name="Toyoda A."/>
            <person name="Oliveira C."/>
            <person name="Osipova E."/>
            <person name="Leigh N.D."/>
            <person name="Simon A."/>
            <person name="Yun M.H."/>
        </authorList>
    </citation>
    <scope>NUCLEOTIDE SEQUENCE</scope>
    <source>
        <strain evidence="2">20211129_DDA</strain>
        <tissue evidence="2">Liver</tissue>
    </source>
</reference>
<dbReference type="EMBL" id="JANPWB010000008">
    <property type="protein sequence ID" value="KAJ1159762.1"/>
    <property type="molecule type" value="Genomic_DNA"/>
</dbReference>